<accession>A0ABD0KPG0</accession>
<sequence>MRSHGADVLMQFTGEREEELESEQVLAPLRASRHSEGVAWHGWWCCPELYVWSYPFRTSLAVSRSAGQTSRQFGLDSSYCVGVPFRDADPSPACELPRVASGSSWPRKAER</sequence>
<gene>
    <name evidence="2" type="ORF">BaRGS_00019649</name>
</gene>
<proteinExistence type="predicted"/>
<dbReference type="EMBL" id="JACVVK020000142">
    <property type="protein sequence ID" value="KAK7489135.1"/>
    <property type="molecule type" value="Genomic_DNA"/>
</dbReference>
<reference evidence="2 3" key="1">
    <citation type="journal article" date="2023" name="Sci. Data">
        <title>Genome assembly of the Korean intertidal mud-creeper Batillaria attramentaria.</title>
        <authorList>
            <person name="Patra A.K."/>
            <person name="Ho P.T."/>
            <person name="Jun S."/>
            <person name="Lee S.J."/>
            <person name="Kim Y."/>
            <person name="Won Y.J."/>
        </authorList>
    </citation>
    <scope>NUCLEOTIDE SEQUENCE [LARGE SCALE GENOMIC DNA]</scope>
    <source>
        <strain evidence="2">Wonlab-2016</strain>
    </source>
</reference>
<keyword evidence="3" id="KW-1185">Reference proteome</keyword>
<feature type="non-terminal residue" evidence="2">
    <location>
        <position position="111"/>
    </location>
</feature>
<dbReference type="AlphaFoldDB" id="A0ABD0KPG0"/>
<organism evidence="2 3">
    <name type="scientific">Batillaria attramentaria</name>
    <dbReference type="NCBI Taxonomy" id="370345"/>
    <lineage>
        <taxon>Eukaryota</taxon>
        <taxon>Metazoa</taxon>
        <taxon>Spiralia</taxon>
        <taxon>Lophotrochozoa</taxon>
        <taxon>Mollusca</taxon>
        <taxon>Gastropoda</taxon>
        <taxon>Caenogastropoda</taxon>
        <taxon>Sorbeoconcha</taxon>
        <taxon>Cerithioidea</taxon>
        <taxon>Batillariidae</taxon>
        <taxon>Batillaria</taxon>
    </lineage>
</organism>
<protein>
    <submittedName>
        <fullName evidence="2">Uncharacterized protein</fullName>
    </submittedName>
</protein>
<dbReference type="Proteomes" id="UP001519460">
    <property type="component" value="Unassembled WGS sequence"/>
</dbReference>
<evidence type="ECO:0000313" key="2">
    <source>
        <dbReference type="EMBL" id="KAK7489135.1"/>
    </source>
</evidence>
<comment type="caution">
    <text evidence="2">The sequence shown here is derived from an EMBL/GenBank/DDBJ whole genome shotgun (WGS) entry which is preliminary data.</text>
</comment>
<evidence type="ECO:0000256" key="1">
    <source>
        <dbReference type="SAM" id="MobiDB-lite"/>
    </source>
</evidence>
<name>A0ABD0KPG0_9CAEN</name>
<feature type="region of interest" description="Disordered" evidence="1">
    <location>
        <begin position="88"/>
        <end position="111"/>
    </location>
</feature>
<evidence type="ECO:0000313" key="3">
    <source>
        <dbReference type="Proteomes" id="UP001519460"/>
    </source>
</evidence>